<keyword evidence="4" id="KW-1185">Reference proteome</keyword>
<dbReference type="RefSeq" id="WP_252436474.1">
    <property type="nucleotide sequence ID" value="NZ_JAGSOV010000015.1"/>
</dbReference>
<feature type="signal peptide" evidence="2">
    <location>
        <begin position="1"/>
        <end position="26"/>
    </location>
</feature>
<evidence type="ECO:0000256" key="1">
    <source>
        <dbReference type="SAM" id="MobiDB-lite"/>
    </source>
</evidence>
<proteinExistence type="predicted"/>
<comment type="caution">
    <text evidence="3">The sequence shown here is derived from an EMBL/GenBank/DDBJ whole genome shotgun (WGS) entry which is preliminary data.</text>
</comment>
<evidence type="ECO:0000313" key="3">
    <source>
        <dbReference type="EMBL" id="MCO1654810.1"/>
    </source>
</evidence>
<dbReference type="Proteomes" id="UP001165283">
    <property type="component" value="Unassembled WGS sequence"/>
</dbReference>
<dbReference type="InterPro" id="IPR024520">
    <property type="entry name" value="DUF3558"/>
</dbReference>
<dbReference type="PROSITE" id="PS51257">
    <property type="entry name" value="PROKAR_LIPOPROTEIN"/>
    <property type="match status" value="1"/>
</dbReference>
<feature type="chain" id="PRO_5046388290" evidence="2">
    <location>
        <begin position="27"/>
        <end position="195"/>
    </location>
</feature>
<accession>A0ABT0ZVP2</accession>
<reference evidence="3" key="1">
    <citation type="submission" date="2021-04" db="EMBL/GenBank/DDBJ databases">
        <title>Pseudonocardia sp. nov., isolated from sandy soil of mangrove forest.</title>
        <authorList>
            <person name="Zan Z."/>
            <person name="Huang R."/>
            <person name="Liu W."/>
        </authorList>
    </citation>
    <scope>NUCLEOTIDE SEQUENCE</scope>
    <source>
        <strain evidence="3">S2-4</strain>
    </source>
</reference>
<organism evidence="3 4">
    <name type="scientific">Pseudonocardia humida</name>
    <dbReference type="NCBI Taxonomy" id="2800819"/>
    <lineage>
        <taxon>Bacteria</taxon>
        <taxon>Bacillati</taxon>
        <taxon>Actinomycetota</taxon>
        <taxon>Actinomycetes</taxon>
        <taxon>Pseudonocardiales</taxon>
        <taxon>Pseudonocardiaceae</taxon>
        <taxon>Pseudonocardia</taxon>
    </lineage>
</organism>
<evidence type="ECO:0000313" key="4">
    <source>
        <dbReference type="Proteomes" id="UP001165283"/>
    </source>
</evidence>
<name>A0ABT0ZVP2_9PSEU</name>
<evidence type="ECO:0000256" key="2">
    <source>
        <dbReference type="SAM" id="SignalP"/>
    </source>
</evidence>
<gene>
    <name evidence="3" type="ORF">KDL28_07040</name>
</gene>
<keyword evidence="2" id="KW-0732">Signal</keyword>
<dbReference type="Pfam" id="PF12079">
    <property type="entry name" value="DUF3558"/>
    <property type="match status" value="1"/>
</dbReference>
<sequence length="195" mass="20325">MRRLLLLLLVSATVAACSTTAVPGQAAPSEAASSTQPGSVPLPTRPRDIALDGIDPCALLTAQQRAELGLQGEGVSETSNEPIFTGRNCTFRGYEPQPVVIGIALATENGIEVITSPGAVNDDLEPITVDGFPAVLARPRVLDFCSVDIDVAPDQFIDVQLADGGGAQPVPQESLCRDVVEIAEQVVGTLQSLRP</sequence>
<protein>
    <submittedName>
        <fullName evidence="3">DUF3558 domain-containing protein</fullName>
    </submittedName>
</protein>
<feature type="region of interest" description="Disordered" evidence="1">
    <location>
        <begin position="23"/>
        <end position="46"/>
    </location>
</feature>
<dbReference type="EMBL" id="JAGSOV010000015">
    <property type="protein sequence ID" value="MCO1654810.1"/>
    <property type="molecule type" value="Genomic_DNA"/>
</dbReference>